<keyword evidence="6 9" id="KW-0342">GTP-binding</keyword>
<keyword evidence="5 9" id="KW-0496">Mitochondrion</keyword>
<dbReference type="InterPro" id="IPR006073">
    <property type="entry name" value="GTP-bd"/>
</dbReference>
<comment type="subcellular location">
    <subcellularLocation>
        <location evidence="1">Mitochondrion inner membrane</location>
        <topology evidence="1">Peripheral membrane protein</topology>
        <orientation evidence="1">Matrix side</orientation>
    </subcellularLocation>
</comment>
<protein>
    <recommendedName>
        <fullName evidence="9">Mitochondrial GTPase 1</fullName>
    </recommendedName>
</protein>
<dbReference type="PANTHER" id="PTHR45782:SF4">
    <property type="entry name" value="MITOCHONDRIAL RIBOSOME-ASSOCIATED GTPASE 1"/>
    <property type="match status" value="1"/>
</dbReference>
<dbReference type="InterPro" id="IPR016478">
    <property type="entry name" value="GTPase_MTG1"/>
</dbReference>
<dbReference type="GO" id="GO:0005743">
    <property type="term" value="C:mitochondrial inner membrane"/>
    <property type="evidence" value="ECO:0007669"/>
    <property type="project" value="UniProtKB-SubCell"/>
</dbReference>
<dbReference type="GO" id="GO:0005525">
    <property type="term" value="F:GTP binding"/>
    <property type="evidence" value="ECO:0007669"/>
    <property type="project" value="UniProtKB-KW"/>
</dbReference>
<dbReference type="CDD" id="cd01856">
    <property type="entry name" value="YlqF"/>
    <property type="match status" value="1"/>
</dbReference>
<feature type="binding site" evidence="10">
    <location>
        <begin position="145"/>
        <end position="150"/>
    </location>
    <ligand>
        <name>GTP</name>
        <dbReference type="ChEBI" id="CHEBI:37565"/>
    </ligand>
</feature>
<dbReference type="Pfam" id="PF01926">
    <property type="entry name" value="MMR_HSR1"/>
    <property type="match status" value="1"/>
</dbReference>
<evidence type="ECO:0000256" key="4">
    <source>
        <dbReference type="ARBA" id="ARBA00022946"/>
    </source>
</evidence>
<sequence>MINHSTLFREKFVLPDKNILKWFPGHMGKGIKQIEQKLKNIDCLVEVHDARIPTSGRNIKFNYFSKVKPHILVYNKKDLADLNKIENVHKLRESASKVIFTNSKDQSCQGVKQIIPSSVELISKSERYNRSEKNEYSIMIIGIPNVGKSSLINILRNKYLNKARASPVGAIAGITKSVMTKIKVCQKPLVYLLDTPGILNPTISNWEEGIKLALVSTMQDHLVGPQVIADFLLFWLNKNKNFKYINYLGLKEPSDLITEVLTLTAVNINKTVKRRSVEYGNIKVQPDLDAAAYHFINAFRRGEFGKVMLD</sequence>
<dbReference type="FunFam" id="1.10.1580.10:FF:000004">
    <property type="entry name" value="Mitochondrial GTPase 1"/>
    <property type="match status" value="1"/>
</dbReference>
<evidence type="ECO:0000256" key="5">
    <source>
        <dbReference type="ARBA" id="ARBA00023128"/>
    </source>
</evidence>
<keyword evidence="3" id="KW-0999">Mitochondrion inner membrane</keyword>
<keyword evidence="7" id="KW-0472">Membrane</keyword>
<dbReference type="GO" id="GO:0032543">
    <property type="term" value="P:mitochondrial translation"/>
    <property type="evidence" value="ECO:0007669"/>
    <property type="project" value="TreeGrafter"/>
</dbReference>
<organism evidence="12">
    <name type="scientific">Panstrongylus megistus</name>
    <dbReference type="NCBI Taxonomy" id="65343"/>
    <lineage>
        <taxon>Eukaryota</taxon>
        <taxon>Metazoa</taxon>
        <taxon>Ecdysozoa</taxon>
        <taxon>Arthropoda</taxon>
        <taxon>Hexapoda</taxon>
        <taxon>Insecta</taxon>
        <taxon>Pterygota</taxon>
        <taxon>Neoptera</taxon>
        <taxon>Paraneoptera</taxon>
        <taxon>Hemiptera</taxon>
        <taxon>Heteroptera</taxon>
        <taxon>Panheteroptera</taxon>
        <taxon>Cimicomorpha</taxon>
        <taxon>Reduviidae</taxon>
        <taxon>Triatominae</taxon>
        <taxon>Panstrongylus</taxon>
    </lineage>
</organism>
<evidence type="ECO:0000256" key="9">
    <source>
        <dbReference type="PIRNR" id="PIRNR006230"/>
    </source>
</evidence>
<dbReference type="AlphaFoldDB" id="A0A069DSD3"/>
<evidence type="ECO:0000256" key="1">
    <source>
        <dbReference type="ARBA" id="ARBA00004443"/>
    </source>
</evidence>
<proteinExistence type="evidence at transcript level"/>
<keyword evidence="4" id="KW-0809">Transit peptide</keyword>
<evidence type="ECO:0000256" key="6">
    <source>
        <dbReference type="ARBA" id="ARBA00023134"/>
    </source>
</evidence>
<name>A0A069DSD3_9HEMI</name>
<dbReference type="InterPro" id="IPR030378">
    <property type="entry name" value="G_CP_dom"/>
</dbReference>
<evidence type="ECO:0000256" key="2">
    <source>
        <dbReference type="ARBA" id="ARBA00022741"/>
    </source>
</evidence>
<feature type="binding site" evidence="10">
    <location>
        <begin position="75"/>
        <end position="78"/>
    </location>
    <ligand>
        <name>GTP</name>
        <dbReference type="ChEBI" id="CHEBI:37565"/>
    </ligand>
</feature>
<accession>A0A069DSD3</accession>
<evidence type="ECO:0000256" key="8">
    <source>
        <dbReference type="ARBA" id="ARBA00045284"/>
    </source>
</evidence>
<dbReference type="GO" id="GO:0003924">
    <property type="term" value="F:GTPase activity"/>
    <property type="evidence" value="ECO:0007669"/>
    <property type="project" value="TreeGrafter"/>
</dbReference>
<evidence type="ECO:0000256" key="10">
    <source>
        <dbReference type="PIRSR" id="PIRSR006230-1"/>
    </source>
</evidence>
<evidence type="ECO:0000259" key="11">
    <source>
        <dbReference type="PROSITE" id="PS51721"/>
    </source>
</evidence>
<reference evidence="12" key="1">
    <citation type="journal article" date="2015" name="J. Med. Entomol.">
        <title>A Deep Insight Into the Sialotranscriptome of the Chagas Disease Vector, Panstrongylus megistus (Hemiptera: Heteroptera).</title>
        <authorList>
            <person name="Ribeiro J.M."/>
            <person name="Schwarz A."/>
            <person name="Francischetti I.M."/>
        </authorList>
    </citation>
    <scope>NUCLEOTIDE SEQUENCE</scope>
    <source>
        <tissue evidence="12">Salivary glands</tissue>
    </source>
</reference>
<comment type="function">
    <text evidence="8 9">Plays a role in the regulation of the mitochondrial ribosome assembly and of translational activity. Displays mitochondrial GTPase activity.</text>
</comment>
<dbReference type="EMBL" id="GBGD01002248">
    <property type="protein sequence ID" value="JAC86641.1"/>
    <property type="molecule type" value="mRNA"/>
</dbReference>
<dbReference type="InterPro" id="IPR023179">
    <property type="entry name" value="GTP-bd_ortho_bundle_sf"/>
</dbReference>
<evidence type="ECO:0000256" key="7">
    <source>
        <dbReference type="ARBA" id="ARBA00023136"/>
    </source>
</evidence>
<feature type="domain" description="CP-type G" evidence="11">
    <location>
        <begin position="31"/>
        <end position="201"/>
    </location>
</feature>
<feature type="binding site" evidence="10">
    <location>
        <position position="197"/>
    </location>
    <ligand>
        <name>GTP</name>
        <dbReference type="ChEBI" id="CHEBI:37565"/>
    </ligand>
</feature>
<dbReference type="Gene3D" id="3.40.50.300">
    <property type="entry name" value="P-loop containing nucleotide triphosphate hydrolases"/>
    <property type="match status" value="1"/>
</dbReference>
<dbReference type="Gene3D" id="1.10.1580.10">
    <property type="match status" value="1"/>
</dbReference>
<dbReference type="SUPFAM" id="SSF52540">
    <property type="entry name" value="P-loop containing nucleoside triphosphate hydrolases"/>
    <property type="match status" value="1"/>
</dbReference>
<dbReference type="FunFam" id="3.40.50.300:FF:000876">
    <property type="entry name" value="Mitochondrial GTPase 1"/>
    <property type="match status" value="1"/>
</dbReference>
<evidence type="ECO:0000313" key="12">
    <source>
        <dbReference type="EMBL" id="JAC86641.1"/>
    </source>
</evidence>
<dbReference type="PRINTS" id="PR00326">
    <property type="entry name" value="GTP1OBG"/>
</dbReference>
<keyword evidence="2 9" id="KW-0547">Nucleotide-binding</keyword>
<comment type="similarity">
    <text evidence="9">Belongs to the TRAFAC class YlqF/YawG GTPase family. MTG1 subfamily.</text>
</comment>
<dbReference type="PROSITE" id="PS51721">
    <property type="entry name" value="G_CP"/>
    <property type="match status" value="1"/>
</dbReference>
<dbReference type="PIRSF" id="PIRSF006230">
    <property type="entry name" value="MG442"/>
    <property type="match status" value="1"/>
</dbReference>
<dbReference type="PANTHER" id="PTHR45782">
    <property type="entry name" value="MITOCHONDRIAL RIBOSOME-ASSOCIATED GTPASE 1"/>
    <property type="match status" value="1"/>
</dbReference>
<evidence type="ECO:0000256" key="3">
    <source>
        <dbReference type="ARBA" id="ARBA00022792"/>
    </source>
</evidence>
<dbReference type="InterPro" id="IPR027417">
    <property type="entry name" value="P-loop_NTPase"/>
</dbReference>